<protein>
    <submittedName>
        <fullName evidence="2 3">Uncharacterized protein</fullName>
    </submittedName>
</protein>
<reference evidence="3" key="2">
    <citation type="submission" date="2018-02" db="UniProtKB">
        <authorList>
            <consortium name="EnsemblPlants"/>
        </authorList>
    </citation>
    <scope>IDENTIFICATION</scope>
    <source>
        <strain evidence="3">Williams 82</strain>
    </source>
</reference>
<evidence type="ECO:0000313" key="3">
    <source>
        <dbReference type="EnsemblPlants" id="KRH38238"/>
    </source>
</evidence>
<dbReference type="ExpressionAtlas" id="A0A0R0I7C5">
    <property type="expression patterns" value="baseline and differential"/>
</dbReference>
<feature type="compositionally biased region" description="Basic and acidic residues" evidence="1">
    <location>
        <begin position="13"/>
        <end position="25"/>
    </location>
</feature>
<dbReference type="InParanoid" id="A0A0R0I7C5"/>
<reference evidence="2" key="3">
    <citation type="submission" date="2018-07" db="EMBL/GenBank/DDBJ databases">
        <title>WGS assembly of Glycine max.</title>
        <authorList>
            <person name="Schmutz J."/>
            <person name="Cannon S."/>
            <person name="Schlueter J."/>
            <person name="Ma J."/>
            <person name="Mitros T."/>
            <person name="Nelson W."/>
            <person name="Hyten D."/>
            <person name="Song Q."/>
            <person name="Thelen J."/>
            <person name="Cheng J."/>
            <person name="Xu D."/>
            <person name="Hellsten U."/>
            <person name="May G."/>
            <person name="Yu Y."/>
            <person name="Sakurai T."/>
            <person name="Umezawa T."/>
            <person name="Bhattacharyya M."/>
            <person name="Sandhu D."/>
            <person name="Valliyodan B."/>
            <person name="Lindquist E."/>
            <person name="Peto M."/>
            <person name="Grant D."/>
            <person name="Shu S."/>
            <person name="Goodstein D."/>
            <person name="Barry K."/>
            <person name="Futrell-Griggs M."/>
            <person name="Abernathy B."/>
            <person name="Du J."/>
            <person name="Tian Z."/>
            <person name="Zhu L."/>
            <person name="Gill N."/>
            <person name="Joshi T."/>
            <person name="Libault M."/>
            <person name="Sethuraman A."/>
            <person name="Zhang X."/>
            <person name="Shinozaki K."/>
            <person name="Nguyen H."/>
            <person name="Wing R."/>
            <person name="Cregan P."/>
            <person name="Specht J."/>
            <person name="Grimwood J."/>
            <person name="Rokhsar D."/>
            <person name="Stacey G."/>
            <person name="Shoemaker R."/>
            <person name="Jackson S."/>
        </authorList>
    </citation>
    <scope>NUCLEOTIDE SEQUENCE</scope>
    <source>
        <tissue evidence="2">Callus</tissue>
    </source>
</reference>
<dbReference type="Proteomes" id="UP000008827">
    <property type="component" value="Chromosome 9"/>
</dbReference>
<feature type="region of interest" description="Disordered" evidence="1">
    <location>
        <begin position="1"/>
        <end position="47"/>
    </location>
</feature>
<name>A0A0R0I7C5_SOYBN</name>
<evidence type="ECO:0000313" key="4">
    <source>
        <dbReference type="Proteomes" id="UP000008827"/>
    </source>
</evidence>
<reference evidence="2 3" key="1">
    <citation type="journal article" date="2010" name="Nature">
        <title>Genome sequence of the palaeopolyploid soybean.</title>
        <authorList>
            <person name="Schmutz J."/>
            <person name="Cannon S.B."/>
            <person name="Schlueter J."/>
            <person name="Ma J."/>
            <person name="Mitros T."/>
            <person name="Nelson W."/>
            <person name="Hyten D.L."/>
            <person name="Song Q."/>
            <person name="Thelen J.J."/>
            <person name="Cheng J."/>
            <person name="Xu D."/>
            <person name="Hellsten U."/>
            <person name="May G.D."/>
            <person name="Yu Y."/>
            <person name="Sakurai T."/>
            <person name="Umezawa T."/>
            <person name="Bhattacharyya M.K."/>
            <person name="Sandhu D."/>
            <person name="Valliyodan B."/>
            <person name="Lindquist E."/>
            <person name="Peto M."/>
            <person name="Grant D."/>
            <person name="Shu S."/>
            <person name="Goodstein D."/>
            <person name="Barry K."/>
            <person name="Futrell-Griggs M."/>
            <person name="Abernathy B."/>
            <person name="Du J."/>
            <person name="Tian Z."/>
            <person name="Zhu L."/>
            <person name="Gill N."/>
            <person name="Joshi T."/>
            <person name="Libault M."/>
            <person name="Sethuraman A."/>
            <person name="Zhang X.-C."/>
            <person name="Shinozaki K."/>
            <person name="Nguyen H.T."/>
            <person name="Wing R.A."/>
            <person name="Cregan P."/>
            <person name="Specht J."/>
            <person name="Grimwood J."/>
            <person name="Rokhsar D."/>
            <person name="Stacey G."/>
            <person name="Shoemaker R.C."/>
            <person name="Jackson S.A."/>
        </authorList>
    </citation>
    <scope>NUCLEOTIDE SEQUENCE [LARGE SCALE GENOMIC DNA]</scope>
    <source>
        <strain evidence="3">cv. Williams 82</strain>
        <tissue evidence="2">Callus</tissue>
    </source>
</reference>
<dbReference type="EnsemblPlants" id="KRH38238">
    <property type="protein sequence ID" value="KRH38238"/>
    <property type="gene ID" value="GLYMA_09G120500"/>
</dbReference>
<dbReference type="PaxDb" id="3847-GLYMA09G21556.1"/>
<dbReference type="EMBL" id="CM000842">
    <property type="protein sequence ID" value="KRH38238.1"/>
    <property type="molecule type" value="Genomic_DNA"/>
</dbReference>
<sequence length="78" mass="8459">MQMERIVGAGSFRDTEPPPLRHGEDIDGFVLGASHGRGGAEEDEGDRRVALRTPPMLSLELPLRVSSSTADCYFLSSN</sequence>
<organism evidence="2">
    <name type="scientific">Glycine max</name>
    <name type="common">Soybean</name>
    <name type="synonym">Glycine hispida</name>
    <dbReference type="NCBI Taxonomy" id="3847"/>
    <lineage>
        <taxon>Eukaryota</taxon>
        <taxon>Viridiplantae</taxon>
        <taxon>Streptophyta</taxon>
        <taxon>Embryophyta</taxon>
        <taxon>Tracheophyta</taxon>
        <taxon>Spermatophyta</taxon>
        <taxon>Magnoliopsida</taxon>
        <taxon>eudicotyledons</taxon>
        <taxon>Gunneridae</taxon>
        <taxon>Pentapetalae</taxon>
        <taxon>rosids</taxon>
        <taxon>fabids</taxon>
        <taxon>Fabales</taxon>
        <taxon>Fabaceae</taxon>
        <taxon>Papilionoideae</taxon>
        <taxon>50 kb inversion clade</taxon>
        <taxon>NPAAA clade</taxon>
        <taxon>indigoferoid/millettioid clade</taxon>
        <taxon>Phaseoleae</taxon>
        <taxon>Glycine</taxon>
        <taxon>Glycine subgen. Soja</taxon>
    </lineage>
</organism>
<keyword evidence="4" id="KW-1185">Reference proteome</keyword>
<accession>A0A0R0I7C5</accession>
<gene>
    <name evidence="2" type="ORF">GLYMA_09G120500</name>
</gene>
<evidence type="ECO:0000313" key="2">
    <source>
        <dbReference type="EMBL" id="KRH38238.1"/>
    </source>
</evidence>
<evidence type="ECO:0000256" key="1">
    <source>
        <dbReference type="SAM" id="MobiDB-lite"/>
    </source>
</evidence>
<proteinExistence type="predicted"/>
<dbReference type="AlphaFoldDB" id="A0A0R0I7C5"/>
<dbReference type="Gramene" id="KRH38238">
    <property type="protein sequence ID" value="KRH38238"/>
    <property type="gene ID" value="GLYMA_09G120500"/>
</dbReference>